<gene>
    <name evidence="8" type="primary">leuC</name>
    <name evidence="10" type="ORF">ENO26_05925</name>
</gene>
<organism evidence="10">
    <name type="scientific">Ignisphaera aggregans</name>
    <dbReference type="NCBI Taxonomy" id="334771"/>
    <lineage>
        <taxon>Archaea</taxon>
        <taxon>Thermoproteota</taxon>
        <taxon>Thermoprotei</taxon>
        <taxon>Desulfurococcales</taxon>
        <taxon>Desulfurococcaceae</taxon>
        <taxon>Ignisphaera</taxon>
    </lineage>
</organism>
<dbReference type="NCBIfam" id="TIGR01343">
    <property type="entry name" value="hacA_fam"/>
    <property type="match status" value="1"/>
</dbReference>
<evidence type="ECO:0000256" key="6">
    <source>
        <dbReference type="ARBA" id="ARBA00023239"/>
    </source>
</evidence>
<dbReference type="InterPro" id="IPR050067">
    <property type="entry name" value="IPM_dehydratase_rel_enz"/>
</dbReference>
<dbReference type="EC" id="4.2.1.33" evidence="8"/>
<feature type="binding site" evidence="8">
    <location>
        <position position="360"/>
    </location>
    <ligand>
        <name>[4Fe-4S] cluster</name>
        <dbReference type="ChEBI" id="CHEBI:49883"/>
    </ligand>
</feature>
<dbReference type="UniPathway" id="UPA00048">
    <property type="reaction ID" value="UER00071"/>
</dbReference>
<dbReference type="GO" id="GO:0003861">
    <property type="term" value="F:3-isopropylmalate dehydratase activity"/>
    <property type="evidence" value="ECO:0007669"/>
    <property type="project" value="UniProtKB-UniRule"/>
</dbReference>
<evidence type="ECO:0000256" key="1">
    <source>
        <dbReference type="ARBA" id="ARBA00022430"/>
    </source>
</evidence>
<evidence type="ECO:0000313" key="10">
    <source>
        <dbReference type="EMBL" id="HEM67087.1"/>
    </source>
</evidence>
<dbReference type="SUPFAM" id="SSF53732">
    <property type="entry name" value="Aconitase iron-sulfur domain"/>
    <property type="match status" value="1"/>
</dbReference>
<feature type="binding site" evidence="8">
    <location>
        <position position="357"/>
    </location>
    <ligand>
        <name>[4Fe-4S] cluster</name>
        <dbReference type="ChEBI" id="CHEBI:49883"/>
    </ligand>
</feature>
<dbReference type="HAMAP" id="MF_01027">
    <property type="entry name" value="LeuC_type2"/>
    <property type="match status" value="1"/>
</dbReference>
<keyword evidence="6 8" id="KW-0456">Lyase</keyword>
<dbReference type="PANTHER" id="PTHR43822">
    <property type="entry name" value="HOMOACONITASE, MITOCHONDRIAL-RELATED"/>
    <property type="match status" value="1"/>
</dbReference>
<keyword evidence="3 8" id="KW-0479">Metal-binding</keyword>
<comment type="pathway">
    <text evidence="8">Amino-acid biosynthesis; L-leucine biosynthesis; L-leucine from 3-methyl-2-oxobutanoate: step 2/4.</text>
</comment>
<comment type="cofactor">
    <cofactor evidence="8">
        <name>[4Fe-4S] cluster</name>
        <dbReference type="ChEBI" id="CHEBI:49883"/>
    </cofactor>
    <text evidence="8">Binds 1 [4Fe-4S] cluster per subunit.</text>
</comment>
<name>A0A7J2U431_9CREN</name>
<sequence>MNKSLTEKILERAVGKAVSPGDVIEIDVDIVAFHDLTGYHVIEVLEKATGSNTKIHNIDSLVVAFDHLVPPPDVRSAEIQQSIRSFARRNALRNFHDVGYGILHQVLLERYVLPGQVVMAADSHTTTSGALGAFAQGLGASDIAAIVLTGKTWVIVPHPFKIKLVGSLRKWITGKEVALEILRVFKADYFNGMSIEVFTEDPKTFPMDFRATVANMGIEMNADALMFIPDAETIDYVKNERGFEPKLIAPDSNARYVDEYTIELDKVEFLVSAPHSVDNVKSVRDVWGTEVDYVFIGSCTNGRVSDFEIAAKIMKGKKVKARCIAIPASWNVFKRCMELGYIQTLVEAGCIVTYGTCGPCIGGHFGIAAPNETVVSTSNRNFIGRMGSPQAKIYLAGPAIAATAAVTGRIVEPGELA</sequence>
<dbReference type="InterPro" id="IPR015931">
    <property type="entry name" value="Acnase/IPM_dHydase_lsu_aba_1/3"/>
</dbReference>
<comment type="caution">
    <text evidence="10">The sequence shown here is derived from an EMBL/GenBank/DDBJ whole genome shotgun (WGS) entry which is preliminary data.</text>
</comment>
<dbReference type="PROSITE" id="PS01244">
    <property type="entry name" value="ACONITASE_2"/>
    <property type="match status" value="1"/>
</dbReference>
<keyword evidence="5 8" id="KW-0411">Iron-sulfur</keyword>
<evidence type="ECO:0000256" key="2">
    <source>
        <dbReference type="ARBA" id="ARBA00022485"/>
    </source>
</evidence>
<dbReference type="NCBIfam" id="TIGR02086">
    <property type="entry name" value="IPMI_arch"/>
    <property type="match status" value="1"/>
</dbReference>
<evidence type="ECO:0000256" key="5">
    <source>
        <dbReference type="ARBA" id="ARBA00023014"/>
    </source>
</evidence>
<comment type="catalytic activity">
    <reaction evidence="8">
        <text>(2R,3S)-3-isopropylmalate = (2S)-2-isopropylmalate</text>
        <dbReference type="Rhea" id="RHEA:32287"/>
        <dbReference type="ChEBI" id="CHEBI:1178"/>
        <dbReference type="ChEBI" id="CHEBI:35121"/>
        <dbReference type="EC" id="4.2.1.33"/>
    </reaction>
</comment>
<dbReference type="PRINTS" id="PR00415">
    <property type="entry name" value="ACONITASE"/>
</dbReference>
<dbReference type="GO" id="GO:0009098">
    <property type="term" value="P:L-leucine biosynthetic process"/>
    <property type="evidence" value="ECO:0007669"/>
    <property type="project" value="UniProtKB-UniRule"/>
</dbReference>
<keyword evidence="8" id="KW-0028">Amino-acid biosynthesis</keyword>
<evidence type="ECO:0000256" key="7">
    <source>
        <dbReference type="ARBA" id="ARBA00023304"/>
    </source>
</evidence>
<keyword evidence="4 8" id="KW-0408">Iron</keyword>
<dbReference type="EMBL" id="DSEU01000040">
    <property type="protein sequence ID" value="HEM67087.1"/>
    <property type="molecule type" value="Genomic_DNA"/>
</dbReference>
<dbReference type="InterPro" id="IPR001030">
    <property type="entry name" value="Acoase/IPM_deHydtase_lsu_aba"/>
</dbReference>
<dbReference type="GO" id="GO:0046872">
    <property type="term" value="F:metal ion binding"/>
    <property type="evidence" value="ECO:0007669"/>
    <property type="project" value="UniProtKB-KW"/>
</dbReference>
<dbReference type="NCBIfam" id="NF001614">
    <property type="entry name" value="PRK00402.1"/>
    <property type="match status" value="1"/>
</dbReference>
<evidence type="ECO:0000256" key="4">
    <source>
        <dbReference type="ARBA" id="ARBA00023004"/>
    </source>
</evidence>
<dbReference type="Gene3D" id="3.30.499.10">
    <property type="entry name" value="Aconitase, domain 3"/>
    <property type="match status" value="2"/>
</dbReference>
<keyword evidence="1 8" id="KW-0432">Leucine biosynthesis</keyword>
<reference evidence="10" key="1">
    <citation type="journal article" date="2020" name="mSystems">
        <title>Genome- and Community-Level Interaction Insights into Carbon Utilization and Element Cycling Functions of Hydrothermarchaeota in Hydrothermal Sediment.</title>
        <authorList>
            <person name="Zhou Z."/>
            <person name="Liu Y."/>
            <person name="Xu W."/>
            <person name="Pan J."/>
            <person name="Luo Z.H."/>
            <person name="Li M."/>
        </authorList>
    </citation>
    <scope>NUCLEOTIDE SEQUENCE [LARGE SCALE GENOMIC DNA]</scope>
    <source>
        <strain evidence="10">SpSt-125</strain>
    </source>
</reference>
<dbReference type="InterPro" id="IPR011826">
    <property type="entry name" value="HAcnase/IPMdehydase_lsu_prok"/>
</dbReference>
<dbReference type="GO" id="GO:0051539">
    <property type="term" value="F:4 iron, 4 sulfur cluster binding"/>
    <property type="evidence" value="ECO:0007669"/>
    <property type="project" value="UniProtKB-KW"/>
</dbReference>
<feature type="domain" description="Aconitase/3-isopropylmalate dehydratase large subunit alpha/beta/alpha" evidence="9">
    <location>
        <begin position="7"/>
        <end position="408"/>
    </location>
</feature>
<evidence type="ECO:0000259" key="9">
    <source>
        <dbReference type="Pfam" id="PF00330"/>
    </source>
</evidence>
<comment type="function">
    <text evidence="8">Catalyzes the isomerization between 2-isopropylmalate and 3-isopropylmalate, via the formation of 2-isopropylmaleate.</text>
</comment>
<dbReference type="InterPro" id="IPR018136">
    <property type="entry name" value="Aconitase_4Fe-4S_BS"/>
</dbReference>
<dbReference type="InterPro" id="IPR006251">
    <property type="entry name" value="Homoacnase/IPMdehydase_lsu"/>
</dbReference>
<dbReference type="InterPro" id="IPR036008">
    <property type="entry name" value="Aconitase_4Fe-4S_dom"/>
</dbReference>
<comment type="similarity">
    <text evidence="8">Belongs to the aconitase/IPM isomerase family. LeuC type 2 subfamily.</text>
</comment>
<proteinExistence type="inferred from homology"/>
<dbReference type="PANTHER" id="PTHR43822:SF2">
    <property type="entry name" value="HOMOACONITASE, MITOCHONDRIAL"/>
    <property type="match status" value="1"/>
</dbReference>
<keyword evidence="2 8" id="KW-0004">4Fe-4S</keyword>
<dbReference type="Pfam" id="PF00330">
    <property type="entry name" value="Aconitase"/>
    <property type="match status" value="1"/>
</dbReference>
<dbReference type="AlphaFoldDB" id="A0A7J2U431"/>
<evidence type="ECO:0000256" key="3">
    <source>
        <dbReference type="ARBA" id="ARBA00022723"/>
    </source>
</evidence>
<keyword evidence="7 8" id="KW-0100">Branched-chain amino acid biosynthesis</keyword>
<evidence type="ECO:0000256" key="8">
    <source>
        <dbReference type="HAMAP-Rule" id="MF_01027"/>
    </source>
</evidence>
<feature type="binding site" evidence="8">
    <location>
        <position position="299"/>
    </location>
    <ligand>
        <name>[4Fe-4S] cluster</name>
        <dbReference type="ChEBI" id="CHEBI:49883"/>
    </ligand>
</feature>
<accession>A0A7J2U431</accession>
<comment type="subunit">
    <text evidence="8">Heterodimer of LeuC and LeuD.</text>
</comment>
<protein>
    <recommendedName>
        <fullName evidence="8">3-isopropylmalate dehydratase large subunit</fullName>
        <ecNumber evidence="8">4.2.1.33</ecNumber>
    </recommendedName>
    <alternativeName>
        <fullName evidence="8">Alpha-IPM isomerase</fullName>
        <shortName evidence="8">IPMI</shortName>
    </alternativeName>
    <alternativeName>
        <fullName evidence="8">Isopropylmalate isomerase</fullName>
    </alternativeName>
</protein>